<dbReference type="SUPFAM" id="SSF54373">
    <property type="entry name" value="FAD-linked reductases, C-terminal domain"/>
    <property type="match status" value="1"/>
</dbReference>
<dbReference type="AlphaFoldDB" id="A0A4V6PQF2"/>
<evidence type="ECO:0000256" key="2">
    <source>
        <dbReference type="ARBA" id="ARBA00022630"/>
    </source>
</evidence>
<keyword evidence="2" id="KW-0285">Flavoprotein</keyword>
<feature type="region of interest" description="Disordered" evidence="5">
    <location>
        <begin position="187"/>
        <end position="220"/>
    </location>
</feature>
<accession>A0A4V6PQF2</accession>
<keyword evidence="4" id="KW-0560">Oxidoreductase</keyword>
<name>A0A4V6PQF2_9MICO</name>
<evidence type="ECO:0000256" key="3">
    <source>
        <dbReference type="ARBA" id="ARBA00022827"/>
    </source>
</evidence>
<evidence type="ECO:0000313" key="8">
    <source>
        <dbReference type="Proteomes" id="UP000295764"/>
    </source>
</evidence>
<evidence type="ECO:0000256" key="5">
    <source>
        <dbReference type="SAM" id="MobiDB-lite"/>
    </source>
</evidence>
<evidence type="ECO:0000256" key="4">
    <source>
        <dbReference type="ARBA" id="ARBA00023002"/>
    </source>
</evidence>
<dbReference type="Gene3D" id="3.50.50.60">
    <property type="entry name" value="FAD/NAD(P)-binding domain"/>
    <property type="match status" value="1"/>
</dbReference>
<dbReference type="PANTHER" id="PTHR10961">
    <property type="entry name" value="PEROXISOMAL SARCOSINE OXIDASE"/>
    <property type="match status" value="1"/>
</dbReference>
<dbReference type="GO" id="GO:0008115">
    <property type="term" value="F:sarcosine oxidase activity"/>
    <property type="evidence" value="ECO:0007669"/>
    <property type="project" value="TreeGrafter"/>
</dbReference>
<reference evidence="7 8" key="1">
    <citation type="submission" date="2019-03" db="EMBL/GenBank/DDBJ databases">
        <title>Genomic analyses of the natural microbiome of Caenorhabditis elegans.</title>
        <authorList>
            <person name="Samuel B."/>
        </authorList>
    </citation>
    <scope>NUCLEOTIDE SEQUENCE [LARGE SCALE GENOMIC DNA]</scope>
    <source>
        <strain evidence="7 8">JUb65</strain>
    </source>
</reference>
<dbReference type="RefSeq" id="WP_243736337.1">
    <property type="nucleotide sequence ID" value="NZ_SNVW01000006.1"/>
</dbReference>
<dbReference type="Pfam" id="PF01266">
    <property type="entry name" value="DAO"/>
    <property type="match status" value="1"/>
</dbReference>
<dbReference type="EMBL" id="SNVW01000006">
    <property type="protein sequence ID" value="TDN43962.1"/>
    <property type="molecule type" value="Genomic_DNA"/>
</dbReference>
<evidence type="ECO:0000259" key="6">
    <source>
        <dbReference type="Pfam" id="PF01266"/>
    </source>
</evidence>
<evidence type="ECO:0000256" key="1">
    <source>
        <dbReference type="ARBA" id="ARBA00001974"/>
    </source>
</evidence>
<dbReference type="SUPFAM" id="SSF51905">
    <property type="entry name" value="FAD/NAD(P)-binding domain"/>
    <property type="match status" value="1"/>
</dbReference>
<protein>
    <submittedName>
        <fullName evidence="7">Sarcosine oxidase</fullName>
    </submittedName>
</protein>
<dbReference type="PANTHER" id="PTHR10961:SF7">
    <property type="entry name" value="FAD DEPENDENT OXIDOREDUCTASE DOMAIN-CONTAINING PROTEIN"/>
    <property type="match status" value="1"/>
</dbReference>
<proteinExistence type="predicted"/>
<dbReference type="STRING" id="2035.RU06_06185"/>
<dbReference type="InterPro" id="IPR036188">
    <property type="entry name" value="FAD/NAD-bd_sf"/>
</dbReference>
<comment type="caution">
    <text evidence="7">The sequence shown here is derived from an EMBL/GenBank/DDBJ whole genome shotgun (WGS) entry which is preliminary data.</text>
</comment>
<gene>
    <name evidence="7" type="ORF">EDF64_106135</name>
</gene>
<keyword evidence="3" id="KW-0274">FAD</keyword>
<feature type="domain" description="FAD dependent oxidoreductase" evidence="6">
    <location>
        <begin position="12"/>
        <end position="385"/>
    </location>
</feature>
<dbReference type="GO" id="GO:0050660">
    <property type="term" value="F:flavin adenine dinucleotide binding"/>
    <property type="evidence" value="ECO:0007669"/>
    <property type="project" value="InterPro"/>
</dbReference>
<organism evidence="7 8">
    <name type="scientific">Curtobacterium flaccumfaciens</name>
    <dbReference type="NCBI Taxonomy" id="2035"/>
    <lineage>
        <taxon>Bacteria</taxon>
        <taxon>Bacillati</taxon>
        <taxon>Actinomycetota</taxon>
        <taxon>Actinomycetes</taxon>
        <taxon>Micrococcales</taxon>
        <taxon>Microbacteriaceae</taxon>
        <taxon>Curtobacterium</taxon>
    </lineage>
</organism>
<dbReference type="InterPro" id="IPR006076">
    <property type="entry name" value="FAD-dep_OxRdtase"/>
</dbReference>
<sequence>MPASSTDTARHVVIGGGVVGAATAYALTRRGERVLLVEQHPRGHDHGSSHGATRIFRQGYADAEYVGLTTRALELWEALEAASDRLLIDRTGAVDHGRAEVVDAIAAALAAADIPHETLTPDEAAARWPGIAFEGHVLTHATAGRIRSAEAIEVFLTLAGATGLAELRFDTRVTGIDDHGDEVTVTLAGPGGATPDGASPGGATSDGAAPDRATPGGDPEAVRTRSLVAAVGSWAPTLVGDVLAERGARLPAIRVTQEQPAHFPSHLPDEAWPSFVHWADGDDVYGLLTPGEGVKVGFHGTGPVVDPDHRDRTPVPAEAARLQAYVARFVPGVDASAPTFISCLYDNSPDEDFVMDRRGPVTVATGFSGHGFKFAPLLGEMLADLATGGAPHPRFALPAAFPQEVPPCTS</sequence>
<dbReference type="Proteomes" id="UP000295764">
    <property type="component" value="Unassembled WGS sequence"/>
</dbReference>
<evidence type="ECO:0000313" key="7">
    <source>
        <dbReference type="EMBL" id="TDN43962.1"/>
    </source>
</evidence>
<dbReference type="Gene3D" id="3.30.9.10">
    <property type="entry name" value="D-Amino Acid Oxidase, subunit A, domain 2"/>
    <property type="match status" value="1"/>
</dbReference>
<dbReference type="InterPro" id="IPR045170">
    <property type="entry name" value="MTOX"/>
</dbReference>
<comment type="cofactor">
    <cofactor evidence="1">
        <name>FAD</name>
        <dbReference type="ChEBI" id="CHEBI:57692"/>
    </cofactor>
</comment>